<reference evidence="1" key="1">
    <citation type="submission" date="2014-11" db="EMBL/GenBank/DDBJ databases">
        <authorList>
            <person name="Amaro Gonzalez C."/>
        </authorList>
    </citation>
    <scope>NUCLEOTIDE SEQUENCE</scope>
</reference>
<organism evidence="1">
    <name type="scientific">Anguilla anguilla</name>
    <name type="common">European freshwater eel</name>
    <name type="synonym">Muraena anguilla</name>
    <dbReference type="NCBI Taxonomy" id="7936"/>
    <lineage>
        <taxon>Eukaryota</taxon>
        <taxon>Metazoa</taxon>
        <taxon>Chordata</taxon>
        <taxon>Craniata</taxon>
        <taxon>Vertebrata</taxon>
        <taxon>Euteleostomi</taxon>
        <taxon>Actinopterygii</taxon>
        <taxon>Neopterygii</taxon>
        <taxon>Teleostei</taxon>
        <taxon>Anguilliformes</taxon>
        <taxon>Anguillidae</taxon>
        <taxon>Anguilla</taxon>
    </lineage>
</organism>
<name>A0A0E9U1J6_ANGAN</name>
<evidence type="ECO:0000313" key="1">
    <source>
        <dbReference type="EMBL" id="JAH59065.1"/>
    </source>
</evidence>
<sequence>MQSAVAVKFIISSTLLVARDPAQLFSSSVCIAPSA</sequence>
<reference evidence="1" key="2">
    <citation type="journal article" date="2015" name="Fish Shellfish Immunol.">
        <title>Early steps in the European eel (Anguilla anguilla)-Vibrio vulnificus interaction in the gills: Role of the RtxA13 toxin.</title>
        <authorList>
            <person name="Callol A."/>
            <person name="Pajuelo D."/>
            <person name="Ebbesson L."/>
            <person name="Teles M."/>
            <person name="MacKenzie S."/>
            <person name="Amaro C."/>
        </authorList>
    </citation>
    <scope>NUCLEOTIDE SEQUENCE</scope>
</reference>
<protein>
    <submittedName>
        <fullName evidence="1">Uncharacterized protein</fullName>
    </submittedName>
</protein>
<dbReference type="AlphaFoldDB" id="A0A0E9U1J6"/>
<dbReference type="EMBL" id="GBXM01049512">
    <property type="protein sequence ID" value="JAH59065.1"/>
    <property type="molecule type" value="Transcribed_RNA"/>
</dbReference>
<proteinExistence type="predicted"/>
<accession>A0A0E9U1J6</accession>